<evidence type="ECO:0000313" key="2">
    <source>
        <dbReference type="EMBL" id="VDN54112.1"/>
    </source>
</evidence>
<accession>A0A0N4URJ1</accession>
<gene>
    <name evidence="2" type="ORF">DME_LOCUS4085</name>
</gene>
<keyword evidence="4" id="KW-1185">Reference proteome</keyword>
<feature type="domain" description="TIL-like" evidence="1">
    <location>
        <begin position="43"/>
        <end position="91"/>
    </location>
</feature>
<name>A0A0N4URJ1_DRAME</name>
<evidence type="ECO:0000313" key="3">
    <source>
        <dbReference type="Proteomes" id="UP000038040"/>
    </source>
</evidence>
<dbReference type="Pfam" id="PF22897">
    <property type="entry name" value="TIL_2"/>
    <property type="match status" value="3"/>
</dbReference>
<feature type="domain" description="TIL-like" evidence="1">
    <location>
        <begin position="158"/>
        <end position="202"/>
    </location>
</feature>
<dbReference type="InterPro" id="IPR054450">
    <property type="entry name" value="TIL-like_dom"/>
</dbReference>
<organism evidence="3 5">
    <name type="scientific">Dracunculus medinensis</name>
    <name type="common">Guinea worm</name>
    <dbReference type="NCBI Taxonomy" id="318479"/>
    <lineage>
        <taxon>Eukaryota</taxon>
        <taxon>Metazoa</taxon>
        <taxon>Ecdysozoa</taxon>
        <taxon>Nematoda</taxon>
        <taxon>Chromadorea</taxon>
        <taxon>Rhabditida</taxon>
        <taxon>Spirurina</taxon>
        <taxon>Dracunculoidea</taxon>
        <taxon>Dracunculidae</taxon>
        <taxon>Dracunculus</taxon>
    </lineage>
</organism>
<reference evidence="5" key="1">
    <citation type="submission" date="2017-02" db="UniProtKB">
        <authorList>
            <consortium name="WormBaseParasite"/>
        </authorList>
    </citation>
    <scope>IDENTIFICATION</scope>
</reference>
<dbReference type="WBParaSite" id="DME_0001067301-mRNA-1">
    <property type="protein sequence ID" value="DME_0001067301-mRNA-1"/>
    <property type="gene ID" value="DME_0001067301"/>
</dbReference>
<feature type="domain" description="TIL-like" evidence="1">
    <location>
        <begin position="251"/>
        <end position="295"/>
    </location>
</feature>
<dbReference type="EMBL" id="UYYG01000281">
    <property type="protein sequence ID" value="VDN54112.1"/>
    <property type="molecule type" value="Genomic_DNA"/>
</dbReference>
<protein>
    <submittedName>
        <fullName evidence="5">CTCK domain-containing protein</fullName>
    </submittedName>
</protein>
<proteinExistence type="predicted"/>
<evidence type="ECO:0000259" key="1">
    <source>
        <dbReference type="Pfam" id="PF22897"/>
    </source>
</evidence>
<dbReference type="Proteomes" id="UP000038040">
    <property type="component" value="Unplaced"/>
</dbReference>
<sequence length="306" mass="34492">MRKIPADKQGNLQRISEILPKYCAGRLCALDEKIFDPLCLLTGGKCGKNMVFKTVYRTLRMGMSSMLSLTFCIQQCTCVNKYVKKDGQCIKQNSFPVRNETEFRAEILPKRCTGRECALDEEISDVSCSLTGKMCGTNMIFDKVGKSNETNVPCSLTGKICGTNVIFDKVSKSYGTNGTKICVQRCTYLDEEYIKAIGQCILPAKGKKTTTPILTQRSAAEYPQLPLLETRANCEGRSCEIREPLCTLTSRKCGHNMVYKTSERLIYIDGHLEICFQQCKCISEEYIEKDGRCIKKERKENETQVT</sequence>
<evidence type="ECO:0000313" key="5">
    <source>
        <dbReference type="WBParaSite" id="DME_0001067301-mRNA-1"/>
    </source>
</evidence>
<dbReference type="AlphaFoldDB" id="A0A0N4URJ1"/>
<evidence type="ECO:0000313" key="4">
    <source>
        <dbReference type="Proteomes" id="UP000274756"/>
    </source>
</evidence>
<dbReference type="Proteomes" id="UP000274756">
    <property type="component" value="Unassembled WGS sequence"/>
</dbReference>
<dbReference type="OrthoDB" id="409374at2759"/>
<reference evidence="2 4" key="2">
    <citation type="submission" date="2018-11" db="EMBL/GenBank/DDBJ databases">
        <authorList>
            <consortium name="Pathogen Informatics"/>
        </authorList>
    </citation>
    <scope>NUCLEOTIDE SEQUENCE [LARGE SCALE GENOMIC DNA]</scope>
</reference>